<keyword evidence="2" id="KW-0067">ATP-binding</keyword>
<feature type="compositionally biased region" description="Gly residues" evidence="3">
    <location>
        <begin position="397"/>
        <end position="418"/>
    </location>
</feature>
<dbReference type="InterPro" id="IPR027417">
    <property type="entry name" value="P-loop_NTPase"/>
</dbReference>
<protein>
    <submittedName>
        <fullName evidence="6">Uncharacterized protein</fullName>
    </submittedName>
</protein>
<evidence type="ECO:0000256" key="3">
    <source>
        <dbReference type="SAM" id="MobiDB-lite"/>
    </source>
</evidence>
<dbReference type="Proteomes" id="UP000650467">
    <property type="component" value="Unassembled WGS sequence"/>
</dbReference>
<evidence type="ECO:0000259" key="5">
    <source>
        <dbReference type="SMART" id="SM01086"/>
    </source>
</evidence>
<dbReference type="Pfam" id="PF07724">
    <property type="entry name" value="AAA_2"/>
    <property type="match status" value="1"/>
</dbReference>
<dbReference type="Gene3D" id="3.40.50.300">
    <property type="entry name" value="P-loop containing nucleotide triphosphate hydrolases"/>
    <property type="match status" value="2"/>
</dbReference>
<evidence type="ECO:0000313" key="6">
    <source>
        <dbReference type="EMBL" id="KAG2437258.1"/>
    </source>
</evidence>
<reference evidence="6" key="1">
    <citation type="journal article" date="2020" name="bioRxiv">
        <title>Comparative genomics of Chlamydomonas.</title>
        <authorList>
            <person name="Craig R.J."/>
            <person name="Hasan A.R."/>
            <person name="Ness R.W."/>
            <person name="Keightley P.D."/>
        </authorList>
    </citation>
    <scope>NUCLEOTIDE SEQUENCE</scope>
    <source>
        <strain evidence="6">SAG 7.73</strain>
    </source>
</reference>
<dbReference type="InterPro" id="IPR050052">
    <property type="entry name" value="ATP-dep_Clp_protease_ClpX"/>
</dbReference>
<dbReference type="AlphaFoldDB" id="A0A835T1T7"/>
<proteinExistence type="predicted"/>
<dbReference type="InterPro" id="IPR019489">
    <property type="entry name" value="Clp_ATPase_C"/>
</dbReference>
<keyword evidence="1" id="KW-0547">Nucleotide-binding</keyword>
<feature type="region of interest" description="Disordered" evidence="3">
    <location>
        <begin position="436"/>
        <end position="465"/>
    </location>
</feature>
<dbReference type="PANTHER" id="PTHR48102">
    <property type="entry name" value="ATP-DEPENDENT CLP PROTEASE ATP-BINDING SUBUNIT CLPX-LIKE, MITOCHONDRIAL-RELATED"/>
    <property type="match status" value="1"/>
</dbReference>
<dbReference type="Pfam" id="PF00004">
    <property type="entry name" value="AAA"/>
    <property type="match status" value="1"/>
</dbReference>
<evidence type="ECO:0000256" key="1">
    <source>
        <dbReference type="ARBA" id="ARBA00022741"/>
    </source>
</evidence>
<dbReference type="Gene3D" id="1.10.8.10">
    <property type="entry name" value="DNA helicase RuvA subunit, C-terminal domain"/>
    <property type="match status" value="1"/>
</dbReference>
<evidence type="ECO:0000259" key="4">
    <source>
        <dbReference type="SMART" id="SM00382"/>
    </source>
</evidence>
<organism evidence="6 7">
    <name type="scientific">Chlamydomonas incerta</name>
    <dbReference type="NCBI Taxonomy" id="51695"/>
    <lineage>
        <taxon>Eukaryota</taxon>
        <taxon>Viridiplantae</taxon>
        <taxon>Chlorophyta</taxon>
        <taxon>core chlorophytes</taxon>
        <taxon>Chlorophyceae</taxon>
        <taxon>CS clade</taxon>
        <taxon>Chlamydomonadales</taxon>
        <taxon>Chlamydomonadaceae</taxon>
        <taxon>Chlamydomonas</taxon>
    </lineage>
</organism>
<comment type="caution">
    <text evidence="6">The sequence shown here is derived from an EMBL/GenBank/DDBJ whole genome shotgun (WGS) entry which is preliminary data.</text>
</comment>
<dbReference type="GO" id="GO:0016887">
    <property type="term" value="F:ATP hydrolysis activity"/>
    <property type="evidence" value="ECO:0007669"/>
    <property type="project" value="InterPro"/>
</dbReference>
<feature type="domain" description="AAA+ ATPase" evidence="4">
    <location>
        <begin position="275"/>
        <end position="597"/>
    </location>
</feature>
<evidence type="ECO:0000313" key="7">
    <source>
        <dbReference type="Proteomes" id="UP000650467"/>
    </source>
</evidence>
<dbReference type="EMBL" id="JAEHOC010000011">
    <property type="protein sequence ID" value="KAG2437258.1"/>
    <property type="molecule type" value="Genomic_DNA"/>
</dbReference>
<name>A0A835T1T7_CHLIN</name>
<sequence>MLNNSVGTAARMLAAAGAAGPACGVSTAATGLAALSAAAGRLSAAASHSPAGAAGAAGVCRRCGSGSGCSCAASSRASSSAAAPPGAQPALQLALAASAPSDAANSCTSSGTSSSSPLSGASPLSGTSSSRGARSAHAAAGPGLRLGAARGSGLAALAGRTAAPSPAAAALLQPGSGWGAAATAAAARCVHAPAAASPPSDGAASDQLSLAALAAGLWEEMAGGREEGLTPAAIVAALDRHIVGQAAAKRAVAVALRNRWRRQRVEPAAFRDEIMPKNILMVGPTGCGKTEVARRLAKLADAPFVKVEATKYTELGYVGRDVEEIVKELVEAALVLVRSRAKERLAVASAARAEEVIVRALVGPHAAADIVDSFREMYRRGDLDSHTVDIEASLLEGTGGGGGGPFGGGGGPGGGGRMDLGPGSVILLDKLFARPGPPGGDRAGGGGGGGPGMGGAGGGFGAGGGRGGSGYKKTLKVSEARSRLEEAEAEKLLSSEAVTREALRAAEQDGIVFIDEIDKIVEPSSGRVVSGGVSSEGVQRDLLPIIEGCTVPTKHGPVSTEHVLFICSGAFHTAKPSDMLAELQGRLPIRVELQGLTAADFHRILTEPDNNMLRQQQELMATEGVRLAFTDGAVRAAANLAEQANRLLDNIGARRLHTILERVLAEISFTAPERAAEARAAGLDAYEYVVDEAMVHARLDDLLKKQDLSRYVL</sequence>
<dbReference type="SMART" id="SM01086">
    <property type="entry name" value="ClpB_D2-small"/>
    <property type="match status" value="1"/>
</dbReference>
<dbReference type="SUPFAM" id="SSF52540">
    <property type="entry name" value="P-loop containing nucleoside triphosphate hydrolases"/>
    <property type="match status" value="1"/>
</dbReference>
<dbReference type="InterPro" id="IPR003593">
    <property type="entry name" value="AAA+_ATPase"/>
</dbReference>
<keyword evidence="7" id="KW-1185">Reference proteome</keyword>
<dbReference type="Gene3D" id="1.10.8.60">
    <property type="match status" value="1"/>
</dbReference>
<dbReference type="GO" id="GO:0005524">
    <property type="term" value="F:ATP binding"/>
    <property type="evidence" value="ECO:0007669"/>
    <property type="project" value="UniProtKB-KW"/>
</dbReference>
<evidence type="ECO:0000256" key="2">
    <source>
        <dbReference type="ARBA" id="ARBA00022840"/>
    </source>
</evidence>
<dbReference type="GO" id="GO:0009376">
    <property type="term" value="C:HslUV protease complex"/>
    <property type="evidence" value="ECO:0007669"/>
    <property type="project" value="TreeGrafter"/>
</dbReference>
<feature type="region of interest" description="Disordered" evidence="3">
    <location>
        <begin position="106"/>
        <end position="139"/>
    </location>
</feature>
<feature type="region of interest" description="Disordered" evidence="3">
    <location>
        <begin position="395"/>
        <end position="419"/>
    </location>
</feature>
<dbReference type="OrthoDB" id="1721884at2759"/>
<dbReference type="InterPro" id="IPR003959">
    <property type="entry name" value="ATPase_AAA_core"/>
</dbReference>
<feature type="compositionally biased region" description="Gly residues" evidence="3">
    <location>
        <begin position="439"/>
        <end position="465"/>
    </location>
</feature>
<accession>A0A835T1T7</accession>
<dbReference type="PANTHER" id="PTHR48102:SF3">
    <property type="entry name" value="ATP-DEPENDENT PROTEASE ATPASE SUBUNIT HSLU"/>
    <property type="match status" value="1"/>
</dbReference>
<feature type="domain" description="Clp ATPase C-terminal" evidence="5">
    <location>
        <begin position="596"/>
        <end position="690"/>
    </location>
</feature>
<dbReference type="GO" id="GO:0051603">
    <property type="term" value="P:proteolysis involved in protein catabolic process"/>
    <property type="evidence" value="ECO:0007669"/>
    <property type="project" value="TreeGrafter"/>
</dbReference>
<gene>
    <name evidence="6" type="ORF">HXX76_005920</name>
</gene>
<dbReference type="SMART" id="SM00382">
    <property type="entry name" value="AAA"/>
    <property type="match status" value="1"/>
</dbReference>